<proteinExistence type="predicted"/>
<evidence type="ECO:0000256" key="1">
    <source>
        <dbReference type="SAM" id="Phobius"/>
    </source>
</evidence>
<sequence length="165" mass="18702">MHNIQIGALVLNGQLVLYLIYGAAGWLVLQYRLRHRPERSVIVSYAGNAFWLWVIVWKASFVLFHLAEFIHQPVSLLYFDGGARGKWMASLIAAAYTGYRLSKQKLPMKVWIDIGAWFALGCWLVYHIFLLVLGEEPYGLYVVNAVVAAGLLIALWISRKGSAYE</sequence>
<evidence type="ECO:0000313" key="3">
    <source>
        <dbReference type="Proteomes" id="UP001469365"/>
    </source>
</evidence>
<dbReference type="EMBL" id="JBBPCC010000003">
    <property type="protein sequence ID" value="MEK8127669.1"/>
    <property type="molecule type" value="Genomic_DNA"/>
</dbReference>
<evidence type="ECO:0000313" key="2">
    <source>
        <dbReference type="EMBL" id="MEK8127669.1"/>
    </source>
</evidence>
<comment type="caution">
    <text evidence="2">The sequence shown here is derived from an EMBL/GenBank/DDBJ whole genome shotgun (WGS) entry which is preliminary data.</text>
</comment>
<feature type="transmembrane region" description="Helical" evidence="1">
    <location>
        <begin position="41"/>
        <end position="67"/>
    </location>
</feature>
<accession>A0ABU9DFL4</accession>
<dbReference type="Proteomes" id="UP001469365">
    <property type="component" value="Unassembled WGS sequence"/>
</dbReference>
<protein>
    <submittedName>
        <fullName evidence="2">Uncharacterized protein</fullName>
    </submittedName>
</protein>
<feature type="transmembrane region" description="Helical" evidence="1">
    <location>
        <begin position="6"/>
        <end position="29"/>
    </location>
</feature>
<keyword evidence="3" id="KW-1185">Reference proteome</keyword>
<keyword evidence="1" id="KW-0472">Membrane</keyword>
<keyword evidence="1" id="KW-0812">Transmembrane</keyword>
<dbReference type="RefSeq" id="WP_341414723.1">
    <property type="nucleotide sequence ID" value="NZ_JBBPCC010000003.1"/>
</dbReference>
<gene>
    <name evidence="2" type="ORF">WMW72_07030</name>
</gene>
<name>A0ABU9DFL4_9BACL</name>
<feature type="transmembrane region" description="Helical" evidence="1">
    <location>
        <begin position="114"/>
        <end position="132"/>
    </location>
</feature>
<organism evidence="2 3">
    <name type="scientific">Paenibacillus filicis</name>
    <dbReference type="NCBI Taxonomy" id="669464"/>
    <lineage>
        <taxon>Bacteria</taxon>
        <taxon>Bacillati</taxon>
        <taxon>Bacillota</taxon>
        <taxon>Bacilli</taxon>
        <taxon>Bacillales</taxon>
        <taxon>Paenibacillaceae</taxon>
        <taxon>Paenibacillus</taxon>
    </lineage>
</organism>
<reference evidence="2 3" key="1">
    <citation type="submission" date="2024-04" db="EMBL/GenBank/DDBJ databases">
        <title>draft genome sequnece of Paenibacillus filicis.</title>
        <authorList>
            <person name="Kim D.-U."/>
        </authorList>
    </citation>
    <scope>NUCLEOTIDE SEQUENCE [LARGE SCALE GENOMIC DNA]</scope>
    <source>
        <strain evidence="2 3">KACC14197</strain>
    </source>
</reference>
<feature type="transmembrane region" description="Helical" evidence="1">
    <location>
        <begin position="138"/>
        <end position="157"/>
    </location>
</feature>
<keyword evidence="1" id="KW-1133">Transmembrane helix</keyword>